<dbReference type="SUPFAM" id="SSF55811">
    <property type="entry name" value="Nudix"/>
    <property type="match status" value="1"/>
</dbReference>
<dbReference type="PANTHER" id="PTHR11839:SF1">
    <property type="entry name" value="ADP-SUGAR PYROPHOSPHATASE"/>
    <property type="match status" value="1"/>
</dbReference>
<dbReference type="AlphaFoldDB" id="A0A5N5X095"/>
<comment type="similarity">
    <text evidence="2">Belongs to the Nudix hydrolase family.</text>
</comment>
<dbReference type="InterPro" id="IPR020476">
    <property type="entry name" value="Nudix_hydrolase"/>
</dbReference>
<dbReference type="Gene3D" id="3.90.79.10">
    <property type="entry name" value="Nucleoside Triphosphate Pyrophosphohydrolase"/>
    <property type="match status" value="1"/>
</dbReference>
<feature type="domain" description="Nudix hydrolase" evidence="3">
    <location>
        <begin position="54"/>
        <end position="192"/>
    </location>
</feature>
<dbReference type="InterPro" id="IPR020084">
    <property type="entry name" value="NUDIX_hydrolase_CS"/>
</dbReference>
<evidence type="ECO:0000256" key="2">
    <source>
        <dbReference type="RuleBase" id="RU003476"/>
    </source>
</evidence>
<dbReference type="PROSITE" id="PS51462">
    <property type="entry name" value="NUDIX"/>
    <property type="match status" value="1"/>
</dbReference>
<dbReference type="GO" id="GO:0006753">
    <property type="term" value="P:nucleoside phosphate metabolic process"/>
    <property type="evidence" value="ECO:0007669"/>
    <property type="project" value="TreeGrafter"/>
</dbReference>
<reference evidence="4 5" key="1">
    <citation type="submission" date="2019-04" db="EMBL/GenBank/DDBJ databases">
        <title>Friends and foes A comparative genomics study of 23 Aspergillus species from section Flavi.</title>
        <authorList>
            <consortium name="DOE Joint Genome Institute"/>
            <person name="Kjaerbolling I."/>
            <person name="Vesth T."/>
            <person name="Frisvad J.C."/>
            <person name="Nybo J.L."/>
            <person name="Theobald S."/>
            <person name="Kildgaard S."/>
            <person name="Isbrandt T."/>
            <person name="Kuo A."/>
            <person name="Sato A."/>
            <person name="Lyhne E.K."/>
            <person name="Kogle M.E."/>
            <person name="Wiebenga A."/>
            <person name="Kun R.S."/>
            <person name="Lubbers R.J."/>
            <person name="Makela M.R."/>
            <person name="Barry K."/>
            <person name="Chovatia M."/>
            <person name="Clum A."/>
            <person name="Daum C."/>
            <person name="Haridas S."/>
            <person name="He G."/>
            <person name="LaButti K."/>
            <person name="Lipzen A."/>
            <person name="Mondo S."/>
            <person name="Riley R."/>
            <person name="Salamov A."/>
            <person name="Simmons B.A."/>
            <person name="Magnuson J.K."/>
            <person name="Henrissat B."/>
            <person name="Mortensen U.H."/>
            <person name="Larsen T.O."/>
            <person name="Devries R.P."/>
            <person name="Grigoriev I.V."/>
            <person name="Machida M."/>
            <person name="Baker S.E."/>
            <person name="Andersen M.R."/>
        </authorList>
    </citation>
    <scope>NUCLEOTIDE SEQUENCE [LARGE SCALE GENOMIC DNA]</scope>
    <source>
        <strain evidence="4 5">CBS 151.66</strain>
    </source>
</reference>
<dbReference type="InterPro" id="IPR000086">
    <property type="entry name" value="NUDIX_hydrolase_dom"/>
</dbReference>
<dbReference type="Proteomes" id="UP000326565">
    <property type="component" value="Unassembled WGS sequence"/>
</dbReference>
<dbReference type="InterPro" id="IPR015797">
    <property type="entry name" value="NUDIX_hydrolase-like_dom_sf"/>
</dbReference>
<evidence type="ECO:0000313" key="4">
    <source>
        <dbReference type="EMBL" id="KAB8074208.1"/>
    </source>
</evidence>
<dbReference type="EMBL" id="ML732213">
    <property type="protein sequence ID" value="KAB8074208.1"/>
    <property type="molecule type" value="Genomic_DNA"/>
</dbReference>
<sequence>MPESKYTKPTIISREPLDTKDAKWKRLVKTTYLDPNGVKRTWESAEMQTRPADSAIDGVSIVAVFDKTTGPEILLLKQYRPALDKIVVEIPGGLIDPGETAEHCAVRELKEETGYVGNVERISRTLFNSPGFCNNNFNLAYVNVDLSLPENQNPSPELEEEEFIEVFTLPMKTLFSDLKKLEKDGFAIETRVVALAEGLELAKKWDL</sequence>
<name>A0A5N5X095_9EURO</name>
<proteinExistence type="inferred from homology"/>
<dbReference type="Pfam" id="PF00293">
    <property type="entry name" value="NUDIX"/>
    <property type="match status" value="1"/>
</dbReference>
<dbReference type="OrthoDB" id="10249920at2759"/>
<dbReference type="CDD" id="cd18888">
    <property type="entry name" value="NUDIX_ADPRase_Nudt5"/>
    <property type="match status" value="1"/>
</dbReference>
<dbReference type="FunFam" id="3.90.79.10:FF:000016">
    <property type="entry name" value="ADP-sugar pyrophosphatase isoform X1"/>
    <property type="match status" value="1"/>
</dbReference>
<dbReference type="GO" id="GO:0047631">
    <property type="term" value="F:ADP-ribose diphosphatase activity"/>
    <property type="evidence" value="ECO:0007669"/>
    <property type="project" value="TreeGrafter"/>
</dbReference>
<evidence type="ECO:0000313" key="5">
    <source>
        <dbReference type="Proteomes" id="UP000326565"/>
    </source>
</evidence>
<dbReference type="PANTHER" id="PTHR11839">
    <property type="entry name" value="UDP/ADP-SUGAR PYROPHOSPHATASE"/>
    <property type="match status" value="1"/>
</dbReference>
<evidence type="ECO:0000256" key="1">
    <source>
        <dbReference type="ARBA" id="ARBA00022801"/>
    </source>
</evidence>
<dbReference type="PROSITE" id="PS00893">
    <property type="entry name" value="NUDIX_BOX"/>
    <property type="match status" value="1"/>
</dbReference>
<protein>
    <submittedName>
        <fullName evidence="4">NUDIX hydrolase domain-like protein</fullName>
    </submittedName>
</protein>
<organism evidence="4 5">
    <name type="scientific">Aspergillus leporis</name>
    <dbReference type="NCBI Taxonomy" id="41062"/>
    <lineage>
        <taxon>Eukaryota</taxon>
        <taxon>Fungi</taxon>
        <taxon>Dikarya</taxon>
        <taxon>Ascomycota</taxon>
        <taxon>Pezizomycotina</taxon>
        <taxon>Eurotiomycetes</taxon>
        <taxon>Eurotiomycetidae</taxon>
        <taxon>Eurotiales</taxon>
        <taxon>Aspergillaceae</taxon>
        <taxon>Aspergillus</taxon>
        <taxon>Aspergillus subgen. Circumdati</taxon>
    </lineage>
</organism>
<dbReference type="GO" id="GO:0005634">
    <property type="term" value="C:nucleus"/>
    <property type="evidence" value="ECO:0007669"/>
    <property type="project" value="TreeGrafter"/>
</dbReference>
<dbReference type="GO" id="GO:0019693">
    <property type="term" value="P:ribose phosphate metabolic process"/>
    <property type="evidence" value="ECO:0007669"/>
    <property type="project" value="TreeGrafter"/>
</dbReference>
<evidence type="ECO:0000259" key="3">
    <source>
        <dbReference type="PROSITE" id="PS51462"/>
    </source>
</evidence>
<accession>A0A5N5X095</accession>
<gene>
    <name evidence="4" type="ORF">BDV29DRAFT_173949</name>
</gene>
<dbReference type="GO" id="GO:0005829">
    <property type="term" value="C:cytosol"/>
    <property type="evidence" value="ECO:0007669"/>
    <property type="project" value="TreeGrafter"/>
</dbReference>
<dbReference type="PRINTS" id="PR00502">
    <property type="entry name" value="NUDIXFAMILY"/>
</dbReference>
<keyword evidence="1 2" id="KW-0378">Hydrolase</keyword>
<keyword evidence="5" id="KW-1185">Reference proteome</keyword>